<dbReference type="GO" id="GO:0000978">
    <property type="term" value="F:RNA polymerase II cis-regulatory region sequence-specific DNA binding"/>
    <property type="evidence" value="ECO:0007669"/>
    <property type="project" value="TreeGrafter"/>
</dbReference>
<dbReference type="CDD" id="cd01389">
    <property type="entry name" value="HMG-box_ROX1-like"/>
    <property type="match status" value="1"/>
</dbReference>
<evidence type="ECO:0000313" key="7">
    <source>
        <dbReference type="Proteomes" id="UP000290288"/>
    </source>
</evidence>
<feature type="compositionally biased region" description="Low complexity" evidence="4">
    <location>
        <begin position="206"/>
        <end position="225"/>
    </location>
</feature>
<dbReference type="Proteomes" id="UP000290288">
    <property type="component" value="Unassembled WGS sequence"/>
</dbReference>
<feature type="DNA-binding region" description="HMG box" evidence="3">
    <location>
        <begin position="89"/>
        <end position="158"/>
    </location>
</feature>
<feature type="region of interest" description="Disordered" evidence="4">
    <location>
        <begin position="206"/>
        <end position="269"/>
    </location>
</feature>
<dbReference type="Pfam" id="PF00505">
    <property type="entry name" value="HMG_box"/>
    <property type="match status" value="1"/>
</dbReference>
<dbReference type="OrthoDB" id="6247875at2759"/>
<organism evidence="6 7">
    <name type="scientific">Candolleomyces aberdarensis</name>
    <dbReference type="NCBI Taxonomy" id="2316362"/>
    <lineage>
        <taxon>Eukaryota</taxon>
        <taxon>Fungi</taxon>
        <taxon>Dikarya</taxon>
        <taxon>Basidiomycota</taxon>
        <taxon>Agaricomycotina</taxon>
        <taxon>Agaricomycetes</taxon>
        <taxon>Agaricomycetidae</taxon>
        <taxon>Agaricales</taxon>
        <taxon>Agaricineae</taxon>
        <taxon>Psathyrellaceae</taxon>
        <taxon>Candolleomyces</taxon>
    </lineage>
</organism>
<protein>
    <recommendedName>
        <fullName evidence="5">HMG box domain-containing protein</fullName>
    </recommendedName>
</protein>
<feature type="domain" description="HMG box" evidence="5">
    <location>
        <begin position="89"/>
        <end position="158"/>
    </location>
</feature>
<dbReference type="STRING" id="2316362.A0A4Q2DI16"/>
<sequence>MFSYTLPSESIPRDSLSPPGNDAYYRGGFAPQAFTTSGPAWWSSDALPAVRDHSGPQINYSLHHPHPYLRRDHRPAVGKAPKAHLSQRVPRPRNAFMIFRSAFCSEQKVNRDVERDHRHISRIAGHYWNQMPEEEKNVWRRKADQEKVEHEMKHPGYRFCPMARTKKPVKRKVKRNGAEDLLRCKQLADLLISGKEGEELLVAAKTLEPTEPDTTSSSSLNLDSLSIKDKSDDPPFRSPLLPPQSLDAASCTPTSSMESSPTDESFSYRSPRIPPAAAVYGAQHIMVATQSSESVLFQGSVPSPLAYSLYTAQTSTHHSVRAFPLHLPLCIPEQYPLRAVAVHPRSISPFYDTYSPGPIPALPAPLSNPRMAEPVHWNPEFRFTA</sequence>
<evidence type="ECO:0000259" key="5">
    <source>
        <dbReference type="PROSITE" id="PS50118"/>
    </source>
</evidence>
<gene>
    <name evidence="6" type="ORF">EST38_g7410</name>
</gene>
<reference evidence="6 7" key="1">
    <citation type="submission" date="2019-01" db="EMBL/GenBank/DDBJ databases">
        <title>Draft genome sequence of Psathyrella aberdarensis IHI B618.</title>
        <authorList>
            <person name="Buettner E."/>
            <person name="Kellner H."/>
        </authorList>
    </citation>
    <scope>NUCLEOTIDE SEQUENCE [LARGE SCALE GENOMIC DNA]</scope>
    <source>
        <strain evidence="6 7">IHI B618</strain>
    </source>
</reference>
<name>A0A4Q2DI16_9AGAR</name>
<dbReference type="SUPFAM" id="SSF47095">
    <property type="entry name" value="HMG-box"/>
    <property type="match status" value="1"/>
</dbReference>
<dbReference type="InterPro" id="IPR036910">
    <property type="entry name" value="HMG_box_dom_sf"/>
</dbReference>
<dbReference type="PANTHER" id="PTHR45789">
    <property type="entry name" value="FI18025P1"/>
    <property type="match status" value="1"/>
</dbReference>
<dbReference type="PANTHER" id="PTHR45789:SF2">
    <property type="entry name" value="FI18025P1"/>
    <property type="match status" value="1"/>
</dbReference>
<dbReference type="AlphaFoldDB" id="A0A4Q2DI16"/>
<dbReference type="PROSITE" id="PS50118">
    <property type="entry name" value="HMG_BOX_2"/>
    <property type="match status" value="1"/>
</dbReference>
<dbReference type="SMART" id="SM00398">
    <property type="entry name" value="HMG"/>
    <property type="match status" value="1"/>
</dbReference>
<keyword evidence="2 3" id="KW-0539">Nucleus</keyword>
<feature type="compositionally biased region" description="Basic and acidic residues" evidence="4">
    <location>
        <begin position="226"/>
        <end position="235"/>
    </location>
</feature>
<evidence type="ECO:0000256" key="1">
    <source>
        <dbReference type="ARBA" id="ARBA00023125"/>
    </source>
</evidence>
<keyword evidence="7" id="KW-1185">Reference proteome</keyword>
<dbReference type="Gene3D" id="1.10.30.10">
    <property type="entry name" value="High mobility group box domain"/>
    <property type="match status" value="1"/>
</dbReference>
<dbReference type="InterPro" id="IPR051356">
    <property type="entry name" value="SOX/SOX-like_TF"/>
</dbReference>
<comment type="caution">
    <text evidence="6">The sequence shown here is derived from an EMBL/GenBank/DDBJ whole genome shotgun (WGS) entry which is preliminary data.</text>
</comment>
<evidence type="ECO:0000313" key="6">
    <source>
        <dbReference type="EMBL" id="RXW18434.1"/>
    </source>
</evidence>
<evidence type="ECO:0000256" key="4">
    <source>
        <dbReference type="SAM" id="MobiDB-lite"/>
    </source>
</evidence>
<dbReference type="GO" id="GO:0005634">
    <property type="term" value="C:nucleus"/>
    <property type="evidence" value="ECO:0007669"/>
    <property type="project" value="UniProtKB-UniRule"/>
</dbReference>
<keyword evidence="1 3" id="KW-0238">DNA-binding</keyword>
<dbReference type="GO" id="GO:0000981">
    <property type="term" value="F:DNA-binding transcription factor activity, RNA polymerase II-specific"/>
    <property type="evidence" value="ECO:0007669"/>
    <property type="project" value="TreeGrafter"/>
</dbReference>
<accession>A0A4Q2DI16</accession>
<evidence type="ECO:0000256" key="3">
    <source>
        <dbReference type="PROSITE-ProRule" id="PRU00267"/>
    </source>
</evidence>
<feature type="compositionally biased region" description="Polar residues" evidence="4">
    <location>
        <begin position="251"/>
        <end position="268"/>
    </location>
</feature>
<evidence type="ECO:0000256" key="2">
    <source>
        <dbReference type="ARBA" id="ARBA00023242"/>
    </source>
</evidence>
<proteinExistence type="predicted"/>
<dbReference type="EMBL" id="SDEE01000265">
    <property type="protein sequence ID" value="RXW18434.1"/>
    <property type="molecule type" value="Genomic_DNA"/>
</dbReference>
<dbReference type="InterPro" id="IPR009071">
    <property type="entry name" value="HMG_box_dom"/>
</dbReference>